<dbReference type="OMA" id="DCICLEV"/>
<evidence type="ECO:0000256" key="2">
    <source>
        <dbReference type="ARBA" id="ARBA00004286"/>
    </source>
</evidence>
<organism evidence="12">
    <name type="scientific">Nippostrongylus brasiliensis</name>
    <name type="common">Rat hookworm</name>
    <dbReference type="NCBI Taxonomy" id="27835"/>
    <lineage>
        <taxon>Eukaryota</taxon>
        <taxon>Metazoa</taxon>
        <taxon>Ecdysozoa</taxon>
        <taxon>Nematoda</taxon>
        <taxon>Chromadorea</taxon>
        <taxon>Rhabditida</taxon>
        <taxon>Rhabditina</taxon>
        <taxon>Rhabditomorpha</taxon>
        <taxon>Strongyloidea</taxon>
        <taxon>Heligmosomidae</taxon>
        <taxon>Nippostrongylus</taxon>
    </lineage>
</organism>
<dbReference type="InterPro" id="IPR005818">
    <property type="entry name" value="Histone_H1/H5_H15"/>
</dbReference>
<dbReference type="Pfam" id="PF00538">
    <property type="entry name" value="Linker_histone"/>
    <property type="match status" value="1"/>
</dbReference>
<keyword evidence="5 7" id="KW-0238">DNA-binding</keyword>
<dbReference type="GO" id="GO:0030261">
    <property type="term" value="P:chromosome condensation"/>
    <property type="evidence" value="ECO:0007669"/>
    <property type="project" value="TreeGrafter"/>
</dbReference>
<dbReference type="CDD" id="cd00073">
    <property type="entry name" value="H15"/>
    <property type="match status" value="1"/>
</dbReference>
<dbReference type="FunFam" id="1.10.10.10:FF:000140">
    <property type="entry name" value="Histone H1.0"/>
    <property type="match status" value="1"/>
</dbReference>
<dbReference type="GO" id="GO:0030527">
    <property type="term" value="F:structural constituent of chromatin"/>
    <property type="evidence" value="ECO:0007669"/>
    <property type="project" value="InterPro"/>
</dbReference>
<name>A0A0N4Y8L8_NIPBR</name>
<dbReference type="GO" id="GO:0031492">
    <property type="term" value="F:nucleosomal DNA binding"/>
    <property type="evidence" value="ECO:0007669"/>
    <property type="project" value="TreeGrafter"/>
</dbReference>
<dbReference type="SUPFAM" id="SSF46785">
    <property type="entry name" value="Winged helix' DNA-binding domain"/>
    <property type="match status" value="1"/>
</dbReference>
<accession>A0A0N4Y8L8</accession>
<evidence type="ECO:0000313" key="10">
    <source>
        <dbReference type="EMBL" id="VDL76171.1"/>
    </source>
</evidence>
<evidence type="ECO:0000313" key="12">
    <source>
        <dbReference type="WBParaSite" id="NBR_0001258101-mRNA-1"/>
    </source>
</evidence>
<dbReference type="GO" id="GO:0000786">
    <property type="term" value="C:nucleosome"/>
    <property type="evidence" value="ECO:0007669"/>
    <property type="project" value="InterPro"/>
</dbReference>
<feature type="compositionally biased region" description="Basic and acidic residues" evidence="8">
    <location>
        <begin position="144"/>
        <end position="155"/>
    </location>
</feature>
<keyword evidence="11" id="KW-1185">Reference proteome</keyword>
<dbReference type="InterPro" id="IPR036388">
    <property type="entry name" value="WH-like_DNA-bd_sf"/>
</dbReference>
<gene>
    <name evidence="10" type="ORF">NBR_LOCUS12582</name>
</gene>
<dbReference type="AlphaFoldDB" id="A0A0N4Y8L8"/>
<dbReference type="GO" id="GO:0003690">
    <property type="term" value="F:double-stranded DNA binding"/>
    <property type="evidence" value="ECO:0007669"/>
    <property type="project" value="TreeGrafter"/>
</dbReference>
<feature type="compositionally biased region" description="Low complexity" evidence="8">
    <location>
        <begin position="163"/>
        <end position="172"/>
    </location>
</feature>
<dbReference type="PROSITE" id="PS51504">
    <property type="entry name" value="H15"/>
    <property type="match status" value="1"/>
</dbReference>
<comment type="similarity">
    <text evidence="7">Belongs to the histone H1/H5 family.</text>
</comment>
<evidence type="ECO:0000313" key="11">
    <source>
        <dbReference type="Proteomes" id="UP000271162"/>
    </source>
</evidence>
<dbReference type="GO" id="GO:0006334">
    <property type="term" value="P:nucleosome assembly"/>
    <property type="evidence" value="ECO:0007669"/>
    <property type="project" value="InterPro"/>
</dbReference>
<dbReference type="GO" id="GO:0005634">
    <property type="term" value="C:nucleus"/>
    <property type="evidence" value="ECO:0007669"/>
    <property type="project" value="UniProtKB-SubCell"/>
</dbReference>
<evidence type="ECO:0000256" key="3">
    <source>
        <dbReference type="ARBA" id="ARBA00022454"/>
    </source>
</evidence>
<dbReference type="PANTHER" id="PTHR11467:SF36">
    <property type="entry name" value="HISTONE 24-RELATED"/>
    <property type="match status" value="1"/>
</dbReference>
<proteinExistence type="inferred from homology"/>
<evidence type="ECO:0000256" key="7">
    <source>
        <dbReference type="RuleBase" id="RU003894"/>
    </source>
</evidence>
<evidence type="ECO:0000256" key="1">
    <source>
        <dbReference type="ARBA" id="ARBA00004123"/>
    </source>
</evidence>
<evidence type="ECO:0000256" key="4">
    <source>
        <dbReference type="ARBA" id="ARBA00022990"/>
    </source>
</evidence>
<dbReference type="Proteomes" id="UP000271162">
    <property type="component" value="Unassembled WGS sequence"/>
</dbReference>
<dbReference type="STRING" id="27835.A0A0N4Y8L8"/>
<sequence>MSTDVAAATAATEAVEASTTRATVPADVRRRRLHPPYTEMVQKAIAELKDRSGSSKVAILRYLVDNYQLGDNVNKINTNIRAALRKGVEKGELKQVSGVGASGSFKIAEKRNAAPKVKKPIVKKAKESGSRAAAPKRKAAAPKKPVDKARSDKKPAARKPANDAKSSAAKSSAKPKEVKSTKKSSTVSK</sequence>
<reference evidence="12" key="1">
    <citation type="submission" date="2017-02" db="UniProtKB">
        <authorList>
            <consortium name="WormBaseParasite"/>
        </authorList>
    </citation>
    <scope>IDENTIFICATION</scope>
</reference>
<feature type="region of interest" description="Disordered" evidence="8">
    <location>
        <begin position="110"/>
        <end position="189"/>
    </location>
</feature>
<reference evidence="10 11" key="2">
    <citation type="submission" date="2018-11" db="EMBL/GenBank/DDBJ databases">
        <authorList>
            <consortium name="Pathogen Informatics"/>
        </authorList>
    </citation>
    <scope>NUCLEOTIDE SEQUENCE [LARGE SCALE GENOMIC DNA]</scope>
</reference>
<evidence type="ECO:0000256" key="8">
    <source>
        <dbReference type="SAM" id="MobiDB-lite"/>
    </source>
</evidence>
<comment type="subcellular location">
    <subcellularLocation>
        <location evidence="2">Chromosome</location>
    </subcellularLocation>
    <subcellularLocation>
        <location evidence="1 7">Nucleus</location>
    </subcellularLocation>
</comment>
<dbReference type="SMART" id="SM00526">
    <property type="entry name" value="H15"/>
    <property type="match status" value="1"/>
</dbReference>
<dbReference type="PRINTS" id="PR00624">
    <property type="entry name" value="HISTONEH5"/>
</dbReference>
<evidence type="ECO:0000256" key="6">
    <source>
        <dbReference type="ARBA" id="ARBA00023242"/>
    </source>
</evidence>
<feature type="domain" description="H15" evidence="9">
    <location>
        <begin position="33"/>
        <end position="109"/>
    </location>
</feature>
<dbReference type="Gene3D" id="1.10.10.10">
    <property type="entry name" value="Winged helix-like DNA-binding domain superfamily/Winged helix DNA-binding domain"/>
    <property type="match status" value="1"/>
</dbReference>
<evidence type="ECO:0000259" key="9">
    <source>
        <dbReference type="PROSITE" id="PS51504"/>
    </source>
</evidence>
<protein>
    <submittedName>
        <fullName evidence="12">H15 domain-containing protein</fullName>
    </submittedName>
</protein>
<dbReference type="EMBL" id="UYSL01020797">
    <property type="protein sequence ID" value="VDL76171.1"/>
    <property type="molecule type" value="Genomic_DNA"/>
</dbReference>
<dbReference type="InterPro" id="IPR036390">
    <property type="entry name" value="WH_DNA-bd_sf"/>
</dbReference>
<dbReference type="GO" id="GO:0045910">
    <property type="term" value="P:negative regulation of DNA recombination"/>
    <property type="evidence" value="ECO:0007669"/>
    <property type="project" value="TreeGrafter"/>
</dbReference>
<keyword evidence="6 7" id="KW-0539">Nucleus</keyword>
<dbReference type="PANTHER" id="PTHR11467">
    <property type="entry name" value="HISTONE H1"/>
    <property type="match status" value="1"/>
</dbReference>
<evidence type="ECO:0000256" key="5">
    <source>
        <dbReference type="ARBA" id="ARBA00023125"/>
    </source>
</evidence>
<dbReference type="InterPro" id="IPR005819">
    <property type="entry name" value="H1/H5"/>
</dbReference>
<keyword evidence="4" id="KW-0007">Acetylation</keyword>
<keyword evidence="3 7" id="KW-0158">Chromosome</keyword>
<dbReference type="WBParaSite" id="NBR_0001258101-mRNA-1">
    <property type="protein sequence ID" value="NBR_0001258101-mRNA-1"/>
    <property type="gene ID" value="NBR_0001258101"/>
</dbReference>